<evidence type="ECO:0000313" key="2">
    <source>
        <dbReference type="Proteomes" id="UP000189376"/>
    </source>
</evidence>
<protein>
    <submittedName>
        <fullName evidence="1">Uncharacterized protein</fullName>
    </submittedName>
</protein>
<sequence>MQENSSTLSNEQYDSLVRILQVRVQNGIYLAIGEDVSNYELKIFVGGFIDMFKLNMVDIQQIENFVKNIRLQEIYYLIPEVFSKFPVPYEKNLNLETNLIQLSEYFDLEHSYSLLFYQAKLLAGDLFIEKIKDEIDHEKHKNKYSNKIASYIKYLVDSNKKPNYPKKLPDNWQFSQIEQFISLSFFDNQHNWAGMNTKEIISTWLSKVAIKSE</sequence>
<gene>
    <name evidence="1" type="ORF">AC058_13475</name>
</gene>
<dbReference type="Proteomes" id="UP000189376">
    <property type="component" value="Unassembled WGS sequence"/>
</dbReference>
<dbReference type="AlphaFoldDB" id="A0A1V2UVB1"/>
<proteinExistence type="predicted"/>
<reference evidence="1 2" key="1">
    <citation type="submission" date="2015-07" db="EMBL/GenBank/DDBJ databases">
        <title>Acinetobacter yuneri, a novel member of Acinetobacter calcoaceticus-Acinetobacter baumannii complex isolated from clinical specimen.</title>
        <authorList>
            <person name="Yu Y."/>
        </authorList>
    </citation>
    <scope>NUCLEOTIDE SEQUENCE [LARGE SCALE GENOMIC DNA]</scope>
    <source>
        <strain evidence="1 2">A362</strain>
    </source>
</reference>
<organism evidence="1 2">
    <name type="scientific">Acinetobacter genomosp. 33YU</name>
    <dbReference type="NCBI Taxonomy" id="1675530"/>
    <lineage>
        <taxon>Bacteria</taxon>
        <taxon>Pseudomonadati</taxon>
        <taxon>Pseudomonadota</taxon>
        <taxon>Gammaproteobacteria</taxon>
        <taxon>Moraxellales</taxon>
        <taxon>Moraxellaceae</taxon>
        <taxon>Acinetobacter</taxon>
    </lineage>
</organism>
<comment type="caution">
    <text evidence="1">The sequence shown here is derived from an EMBL/GenBank/DDBJ whole genome shotgun (WGS) entry which is preliminary data.</text>
</comment>
<accession>A0A1V2UVB1</accession>
<keyword evidence="2" id="KW-1185">Reference proteome</keyword>
<name>A0A1V2UVB1_9GAMM</name>
<dbReference type="EMBL" id="LFZS01000008">
    <property type="protein sequence ID" value="ONN53884.1"/>
    <property type="molecule type" value="Genomic_DNA"/>
</dbReference>
<evidence type="ECO:0000313" key="1">
    <source>
        <dbReference type="EMBL" id="ONN53884.1"/>
    </source>
</evidence>